<comment type="caution">
    <text evidence="1">The sequence shown here is derived from an EMBL/GenBank/DDBJ whole genome shotgun (WGS) entry which is preliminary data.</text>
</comment>
<accession>A0A4R7Z7E7</accession>
<gene>
    <name evidence="1" type="ORF">C8C77_10772</name>
</gene>
<reference evidence="1 2" key="1">
    <citation type="submission" date="2019-03" db="EMBL/GenBank/DDBJ databases">
        <title>Subsurface microbial communities from deep shales in Ohio and West Virginia, USA.</title>
        <authorList>
            <person name="Wrighton K."/>
        </authorList>
    </citation>
    <scope>NUCLEOTIDE SEQUENCE [LARGE SCALE GENOMIC DNA]</scope>
    <source>
        <strain evidence="1 2">MSL9.2</strain>
    </source>
</reference>
<protein>
    <recommendedName>
        <fullName evidence="3">Capsular polysaccharide biosynthesis protein</fullName>
    </recommendedName>
</protein>
<sequence>MSDSFIKTKNIDLDKKMNINNLDFVGFVISGWHLNVLYSYLNANKDIFSDGLIVINPQSDINDMTKFRIKKEHIKNIKDIKIRYIMMQNNFKEKNKIKYLFTLKNLICKNKKNKKPLTIFSTNNINISLFKHFEKKTKPRNFRFVIIDEGTGTYVSKNTFLKSAGVKFFNRISKIVRSYLINIFMKVTNNSVQKYYLFSKENNSLKINKKVSDNLKKLFHEYRIPTLNKINKNQIFIIKDFIKKNDKIDELYISIIKKILEVSNKEIYIKKHPNDTNKILENFFATNKRVKIINSKYDAEDLYLKYEPDLIIGGSSTALLTISSIFNIEVVNISNLYLNDYFEVNNNYIDRIKLFEKYMLNNDKILYLNNIDKLKNFI</sequence>
<dbReference type="RefSeq" id="WP_111570787.1">
    <property type="nucleotide sequence ID" value="NZ_QLME01000001.1"/>
</dbReference>
<evidence type="ECO:0000313" key="1">
    <source>
        <dbReference type="EMBL" id="TDW05461.1"/>
    </source>
</evidence>
<dbReference type="InterPro" id="IPR010866">
    <property type="entry name" value="A-2_8-polyST"/>
</dbReference>
<dbReference type="OrthoDB" id="1938606at2"/>
<name>A0A4R7Z7E7_9FIRM</name>
<organism evidence="1 2">
    <name type="scientific">Halanaerobium saccharolyticum</name>
    <dbReference type="NCBI Taxonomy" id="43595"/>
    <lineage>
        <taxon>Bacteria</taxon>
        <taxon>Bacillati</taxon>
        <taxon>Bacillota</taxon>
        <taxon>Clostridia</taxon>
        <taxon>Halanaerobiales</taxon>
        <taxon>Halanaerobiaceae</taxon>
        <taxon>Halanaerobium</taxon>
    </lineage>
</organism>
<dbReference type="AlphaFoldDB" id="A0A4R7Z7E7"/>
<dbReference type="Pfam" id="PF07388">
    <property type="entry name" value="A-2_8-polyST"/>
    <property type="match status" value="1"/>
</dbReference>
<evidence type="ECO:0008006" key="3">
    <source>
        <dbReference type="Google" id="ProtNLM"/>
    </source>
</evidence>
<evidence type="ECO:0000313" key="2">
    <source>
        <dbReference type="Proteomes" id="UP000294697"/>
    </source>
</evidence>
<dbReference type="Proteomes" id="UP000294697">
    <property type="component" value="Unassembled WGS sequence"/>
</dbReference>
<dbReference type="EMBL" id="SODA01000007">
    <property type="protein sequence ID" value="TDW05461.1"/>
    <property type="molecule type" value="Genomic_DNA"/>
</dbReference>
<proteinExistence type="predicted"/>